<reference evidence="2" key="1">
    <citation type="submission" date="2021-01" db="EMBL/GenBank/DDBJ databases">
        <authorList>
            <consortium name="Genoscope - CEA"/>
            <person name="William W."/>
        </authorList>
    </citation>
    <scope>NUCLEOTIDE SEQUENCE</scope>
</reference>
<name>A0A816U843_BRANA</name>
<organism evidence="2">
    <name type="scientific">Brassica napus</name>
    <name type="common">Rape</name>
    <dbReference type="NCBI Taxonomy" id="3708"/>
    <lineage>
        <taxon>Eukaryota</taxon>
        <taxon>Viridiplantae</taxon>
        <taxon>Streptophyta</taxon>
        <taxon>Embryophyta</taxon>
        <taxon>Tracheophyta</taxon>
        <taxon>Spermatophyta</taxon>
        <taxon>Magnoliopsida</taxon>
        <taxon>eudicotyledons</taxon>
        <taxon>Gunneridae</taxon>
        <taxon>Pentapetalae</taxon>
        <taxon>rosids</taxon>
        <taxon>malvids</taxon>
        <taxon>Brassicales</taxon>
        <taxon>Brassicaceae</taxon>
        <taxon>Brassiceae</taxon>
        <taxon>Brassica</taxon>
    </lineage>
</organism>
<evidence type="ECO:0000313" key="2">
    <source>
        <dbReference type="EMBL" id="CAF2110666.1"/>
    </source>
</evidence>
<dbReference type="Proteomes" id="UP001295469">
    <property type="component" value="Chromosome C08"/>
</dbReference>
<feature type="region of interest" description="Disordered" evidence="1">
    <location>
        <begin position="1"/>
        <end position="38"/>
    </location>
</feature>
<gene>
    <name evidence="2" type="ORF">DARMORV10_C08P24980.1</name>
</gene>
<sequence>EETQEELITPGNRGNRKTFVNSSGATSQPEKEAKVLSPRSRFGSITLGPKRIETNSFVTTARGVLLVHQNLVLRTWARILQPAN</sequence>
<feature type="non-terminal residue" evidence="2">
    <location>
        <position position="1"/>
    </location>
</feature>
<proteinExistence type="predicted"/>
<feature type="compositionally biased region" description="Polar residues" evidence="1">
    <location>
        <begin position="18"/>
        <end position="28"/>
    </location>
</feature>
<accession>A0A816U843</accession>
<protein>
    <submittedName>
        <fullName evidence="2">(rape) hypothetical protein</fullName>
    </submittedName>
</protein>
<evidence type="ECO:0000256" key="1">
    <source>
        <dbReference type="SAM" id="MobiDB-lite"/>
    </source>
</evidence>
<dbReference type="AlphaFoldDB" id="A0A816U843"/>
<dbReference type="EMBL" id="HG994372">
    <property type="protein sequence ID" value="CAF2110666.1"/>
    <property type="molecule type" value="Genomic_DNA"/>
</dbReference>